<evidence type="ECO:0000313" key="3">
    <source>
        <dbReference type="Proteomes" id="UP000007115"/>
    </source>
</evidence>
<sequence>MENQIPQDGQPSRGSSISLDDEIGLISRSDLYTTRHPQREVYGPVTSGLFLMMPLDLPNTYTVEDPFAGTLPSDDGAESSSLSVLRLERYLAEEHYHERFPLGMHPLGINKATVRRYLPGIIQNVESDVSQAEATRGTVTDCDDRGCQGSTTTTATSTPSDASPEPIRAHDINDAASALLTMTSFSSHDMAPSLAGLSQTDVALVKPKDAPASNESHPINSEAFDEDLEMGHILMRRRVRGCDRHSKWRVGKQPRIHKTVRRRKRTPELPESK</sequence>
<evidence type="ECO:0000313" key="2">
    <source>
        <dbReference type="EMBL" id="EHK24271.1"/>
    </source>
</evidence>
<dbReference type="GeneID" id="25791442"/>
<dbReference type="InParanoid" id="G9MLP4"/>
<feature type="compositionally biased region" description="Basic residues" evidence="1">
    <location>
        <begin position="246"/>
        <end position="265"/>
    </location>
</feature>
<reference evidence="2 3" key="1">
    <citation type="journal article" date="2011" name="Genome Biol.">
        <title>Comparative genome sequence analysis underscores mycoparasitism as the ancestral life style of Trichoderma.</title>
        <authorList>
            <person name="Kubicek C.P."/>
            <person name="Herrera-Estrella A."/>
            <person name="Seidl-Seiboth V."/>
            <person name="Martinez D.A."/>
            <person name="Druzhinina I.S."/>
            <person name="Thon M."/>
            <person name="Zeilinger S."/>
            <person name="Casas-Flores S."/>
            <person name="Horwitz B.A."/>
            <person name="Mukherjee P.K."/>
            <person name="Mukherjee M."/>
            <person name="Kredics L."/>
            <person name="Alcaraz L.D."/>
            <person name="Aerts A."/>
            <person name="Antal Z."/>
            <person name="Atanasova L."/>
            <person name="Cervantes-Badillo M.G."/>
            <person name="Challacombe J."/>
            <person name="Chertkov O."/>
            <person name="McCluskey K."/>
            <person name="Coulpier F."/>
            <person name="Deshpande N."/>
            <person name="von Doehren H."/>
            <person name="Ebbole D.J."/>
            <person name="Esquivel-Naranjo E.U."/>
            <person name="Fekete E."/>
            <person name="Flipphi M."/>
            <person name="Glaser F."/>
            <person name="Gomez-Rodriguez E.Y."/>
            <person name="Gruber S."/>
            <person name="Han C."/>
            <person name="Henrissat B."/>
            <person name="Hermosa R."/>
            <person name="Hernandez-Onate M."/>
            <person name="Karaffa L."/>
            <person name="Kosti I."/>
            <person name="Le Crom S."/>
            <person name="Lindquist E."/>
            <person name="Lucas S."/>
            <person name="Luebeck M."/>
            <person name="Luebeck P.S."/>
            <person name="Margeot A."/>
            <person name="Metz B."/>
            <person name="Misra M."/>
            <person name="Nevalainen H."/>
            <person name="Omann M."/>
            <person name="Packer N."/>
            <person name="Perrone G."/>
            <person name="Uresti-Rivera E.E."/>
            <person name="Salamov A."/>
            <person name="Schmoll M."/>
            <person name="Seiboth B."/>
            <person name="Shapiro H."/>
            <person name="Sukno S."/>
            <person name="Tamayo-Ramos J.A."/>
            <person name="Tisch D."/>
            <person name="Wiest A."/>
            <person name="Wilkinson H.H."/>
            <person name="Zhang M."/>
            <person name="Coutinho P.M."/>
            <person name="Kenerley C.M."/>
            <person name="Monte E."/>
            <person name="Baker S.E."/>
            <person name="Grigoriev I.V."/>
        </authorList>
    </citation>
    <scope>NUCLEOTIDE SEQUENCE [LARGE SCALE GENOMIC DNA]</scope>
    <source>
        <strain evidence="3">Gv29-8 / FGSC 10586</strain>
    </source>
</reference>
<feature type="region of interest" description="Disordered" evidence="1">
    <location>
        <begin position="136"/>
        <end position="168"/>
    </location>
</feature>
<name>G9MLP4_HYPVG</name>
<comment type="caution">
    <text evidence="2">The sequence shown here is derived from an EMBL/GenBank/DDBJ whole genome shotgun (WGS) entry which is preliminary data.</text>
</comment>
<dbReference type="HOGENOM" id="CLU_1035072_0_0_1"/>
<proteinExistence type="predicted"/>
<dbReference type="AlphaFoldDB" id="G9MLP4"/>
<dbReference type="RefSeq" id="XP_013958484.1">
    <property type="nucleotide sequence ID" value="XM_014103009.1"/>
</dbReference>
<feature type="compositionally biased region" description="Low complexity" evidence="1">
    <location>
        <begin position="150"/>
        <end position="164"/>
    </location>
</feature>
<dbReference type="EMBL" id="ABDF02000004">
    <property type="protein sequence ID" value="EHK24271.1"/>
    <property type="molecule type" value="Genomic_DNA"/>
</dbReference>
<dbReference type="OrthoDB" id="4896505at2759"/>
<organism evidence="2 3">
    <name type="scientific">Hypocrea virens (strain Gv29-8 / FGSC 10586)</name>
    <name type="common">Gliocladium virens</name>
    <name type="synonym">Trichoderma virens</name>
    <dbReference type="NCBI Taxonomy" id="413071"/>
    <lineage>
        <taxon>Eukaryota</taxon>
        <taxon>Fungi</taxon>
        <taxon>Dikarya</taxon>
        <taxon>Ascomycota</taxon>
        <taxon>Pezizomycotina</taxon>
        <taxon>Sordariomycetes</taxon>
        <taxon>Hypocreomycetidae</taxon>
        <taxon>Hypocreales</taxon>
        <taxon>Hypocreaceae</taxon>
        <taxon>Trichoderma</taxon>
    </lineage>
</organism>
<dbReference type="eggNOG" id="ENOG502RM4P">
    <property type="taxonomic scope" value="Eukaryota"/>
</dbReference>
<gene>
    <name evidence="2" type="ORF">TRIVIDRAFT_219728</name>
</gene>
<protein>
    <submittedName>
        <fullName evidence="2">Uncharacterized protein</fullName>
    </submittedName>
</protein>
<dbReference type="VEuPathDB" id="FungiDB:TRIVIDRAFT_219728"/>
<feature type="region of interest" description="Disordered" evidence="1">
    <location>
        <begin position="245"/>
        <end position="273"/>
    </location>
</feature>
<dbReference type="OMA" id="EEHYHER"/>
<keyword evidence="3" id="KW-1185">Reference proteome</keyword>
<accession>G9MLP4</accession>
<evidence type="ECO:0000256" key="1">
    <source>
        <dbReference type="SAM" id="MobiDB-lite"/>
    </source>
</evidence>
<dbReference type="Proteomes" id="UP000007115">
    <property type="component" value="Unassembled WGS sequence"/>
</dbReference>